<name>A0A9D4NGP4_DREPO</name>
<dbReference type="EMBL" id="JAIWYP010000001">
    <property type="protein sequence ID" value="KAH3892872.1"/>
    <property type="molecule type" value="Genomic_DNA"/>
</dbReference>
<dbReference type="AlphaFoldDB" id="A0A9D4NGP4"/>
<evidence type="ECO:0000313" key="1">
    <source>
        <dbReference type="EMBL" id="KAH3892872.1"/>
    </source>
</evidence>
<dbReference type="Proteomes" id="UP000828390">
    <property type="component" value="Unassembled WGS sequence"/>
</dbReference>
<comment type="caution">
    <text evidence="1">The sequence shown here is derived from an EMBL/GenBank/DDBJ whole genome shotgun (WGS) entry which is preliminary data.</text>
</comment>
<reference evidence="1" key="1">
    <citation type="journal article" date="2019" name="bioRxiv">
        <title>The Genome of the Zebra Mussel, Dreissena polymorpha: A Resource for Invasive Species Research.</title>
        <authorList>
            <person name="McCartney M.A."/>
            <person name="Auch B."/>
            <person name="Kono T."/>
            <person name="Mallez S."/>
            <person name="Zhang Y."/>
            <person name="Obille A."/>
            <person name="Becker A."/>
            <person name="Abrahante J.E."/>
            <person name="Garbe J."/>
            <person name="Badalamenti J.P."/>
            <person name="Herman A."/>
            <person name="Mangelson H."/>
            <person name="Liachko I."/>
            <person name="Sullivan S."/>
            <person name="Sone E.D."/>
            <person name="Koren S."/>
            <person name="Silverstein K.A.T."/>
            <person name="Beckman K.B."/>
            <person name="Gohl D.M."/>
        </authorList>
    </citation>
    <scope>NUCLEOTIDE SEQUENCE</scope>
    <source>
        <strain evidence="1">Duluth1</strain>
        <tissue evidence="1">Whole animal</tissue>
    </source>
</reference>
<sequence>MIVNICNLHAESRWSEIKIRLKNVDITCAILIRRATTDKITRKMAIQAMFKEACFCTVIQIHDKFFHYGTSLELNTYFSSPIIRYADSIVPVTPVSDTGQGPFHVLVN</sequence>
<keyword evidence="2" id="KW-1185">Reference proteome</keyword>
<protein>
    <submittedName>
        <fullName evidence="1">Uncharacterized protein</fullName>
    </submittedName>
</protein>
<evidence type="ECO:0000313" key="2">
    <source>
        <dbReference type="Proteomes" id="UP000828390"/>
    </source>
</evidence>
<gene>
    <name evidence="1" type="ORF">DPMN_017005</name>
</gene>
<accession>A0A9D4NGP4</accession>
<organism evidence="1 2">
    <name type="scientific">Dreissena polymorpha</name>
    <name type="common">Zebra mussel</name>
    <name type="synonym">Mytilus polymorpha</name>
    <dbReference type="NCBI Taxonomy" id="45954"/>
    <lineage>
        <taxon>Eukaryota</taxon>
        <taxon>Metazoa</taxon>
        <taxon>Spiralia</taxon>
        <taxon>Lophotrochozoa</taxon>
        <taxon>Mollusca</taxon>
        <taxon>Bivalvia</taxon>
        <taxon>Autobranchia</taxon>
        <taxon>Heteroconchia</taxon>
        <taxon>Euheterodonta</taxon>
        <taxon>Imparidentia</taxon>
        <taxon>Neoheterodontei</taxon>
        <taxon>Myida</taxon>
        <taxon>Dreissenoidea</taxon>
        <taxon>Dreissenidae</taxon>
        <taxon>Dreissena</taxon>
    </lineage>
</organism>
<reference evidence="1" key="2">
    <citation type="submission" date="2020-11" db="EMBL/GenBank/DDBJ databases">
        <authorList>
            <person name="McCartney M.A."/>
            <person name="Auch B."/>
            <person name="Kono T."/>
            <person name="Mallez S."/>
            <person name="Becker A."/>
            <person name="Gohl D.M."/>
            <person name="Silverstein K.A.T."/>
            <person name="Koren S."/>
            <person name="Bechman K.B."/>
            <person name="Herman A."/>
            <person name="Abrahante J.E."/>
            <person name="Garbe J."/>
        </authorList>
    </citation>
    <scope>NUCLEOTIDE SEQUENCE</scope>
    <source>
        <strain evidence="1">Duluth1</strain>
        <tissue evidence="1">Whole animal</tissue>
    </source>
</reference>
<proteinExistence type="predicted"/>